<gene>
    <name evidence="1" type="ORF">ERS075579_04004</name>
</gene>
<proteinExistence type="predicted"/>
<organism evidence="1 2">
    <name type="scientific">Mycobacteroides abscessus</name>
    <dbReference type="NCBI Taxonomy" id="36809"/>
    <lineage>
        <taxon>Bacteria</taxon>
        <taxon>Bacillati</taxon>
        <taxon>Actinomycetota</taxon>
        <taxon>Actinomycetes</taxon>
        <taxon>Mycobacteriales</taxon>
        <taxon>Mycobacteriaceae</taxon>
        <taxon>Mycobacteroides</taxon>
    </lineage>
</organism>
<accession>A0A0U0ZRF0</accession>
<evidence type="ECO:0000313" key="2">
    <source>
        <dbReference type="Proteomes" id="UP000045782"/>
    </source>
</evidence>
<sequence length="110" mass="12109">MSNAEIAETILMQLAGGQCGTGNAAAARLKATVGAKEFLILHDGVSFQLMKNPARITHVSIRLTANDTYTVKFGRLRGLDYQDRSIHEGVHCDQLRSIFETNTELYLTIV</sequence>
<dbReference type="EMBL" id="CSWP01000009">
    <property type="protein sequence ID" value="CPV66449.1"/>
    <property type="molecule type" value="Genomic_DNA"/>
</dbReference>
<dbReference type="AlphaFoldDB" id="A0A0U0ZRF0"/>
<name>A0A0U0ZRF0_9MYCO</name>
<reference evidence="1 2" key="1">
    <citation type="submission" date="2015-03" db="EMBL/GenBank/DDBJ databases">
        <authorList>
            <person name="Murphy D."/>
        </authorList>
    </citation>
    <scope>NUCLEOTIDE SEQUENCE [LARGE SCALE GENOMIC DNA]</scope>
    <source>
        <strain evidence="1 2">PAP088</strain>
    </source>
</reference>
<evidence type="ECO:0000313" key="1">
    <source>
        <dbReference type="EMBL" id="CPV66449.1"/>
    </source>
</evidence>
<dbReference type="RefSeq" id="WP_052619041.1">
    <property type="nucleotide sequence ID" value="NZ_CSWP01000009.1"/>
</dbReference>
<dbReference type="Proteomes" id="UP000045782">
    <property type="component" value="Unassembled WGS sequence"/>
</dbReference>
<protein>
    <submittedName>
        <fullName evidence="1">Uncharacterized protein</fullName>
    </submittedName>
</protein>